<feature type="domain" description="Glycosyltransferase 2-like" evidence="2">
    <location>
        <begin position="10"/>
        <end position="134"/>
    </location>
</feature>
<dbReference type="RefSeq" id="WP_097847468.1">
    <property type="nucleotide sequence ID" value="NZ_NUAS01000019.1"/>
</dbReference>
<evidence type="ECO:0000256" key="1">
    <source>
        <dbReference type="ARBA" id="ARBA00006739"/>
    </source>
</evidence>
<proteinExistence type="inferred from homology"/>
<gene>
    <name evidence="3" type="ORF">CN613_02430</name>
</gene>
<dbReference type="PANTHER" id="PTHR43685">
    <property type="entry name" value="GLYCOSYLTRANSFERASE"/>
    <property type="match status" value="1"/>
</dbReference>
<sequence>MYNVEKPLVSVIIPTFNREGIIERAINSVLKQTYSHFELIIVDDASADHTPEIISKYSDERLRYIRLEENTKGTKPRNVGIKESKGEFIAFLDSDDEWLPNKLEKQINYIGEFSDQDILCFTGLIRKNDKQTKLIVNKELLEAEDIIDYIFVRDNVVQTSTYMLSSELAKKILFNPELKKHQDWDFCLRLKVHGVKFLNLTDCLTVQNVELRSDRITLNNKLEHSMRWIEEQKKYLSEAAYHAFMTKNIANTLFWENRKLQAMQIYWKAYKKKGISSKYLLKGLIRFLIPNALLKSIINK</sequence>
<evidence type="ECO:0000313" key="4">
    <source>
        <dbReference type="Proteomes" id="UP000219775"/>
    </source>
</evidence>
<accession>A0A2B5L6R6</accession>
<dbReference type="CDD" id="cd00761">
    <property type="entry name" value="Glyco_tranf_GTA_type"/>
    <property type="match status" value="1"/>
</dbReference>
<evidence type="ECO:0000259" key="2">
    <source>
        <dbReference type="Pfam" id="PF00535"/>
    </source>
</evidence>
<dbReference type="InterPro" id="IPR001173">
    <property type="entry name" value="Glyco_trans_2-like"/>
</dbReference>
<dbReference type="PANTHER" id="PTHR43685:SF11">
    <property type="entry name" value="GLYCOSYLTRANSFERASE TAGX-RELATED"/>
    <property type="match status" value="1"/>
</dbReference>
<dbReference type="SUPFAM" id="SSF53448">
    <property type="entry name" value="Nucleotide-diphospho-sugar transferases"/>
    <property type="match status" value="1"/>
</dbReference>
<name>A0A2B5L6R6_9BACI</name>
<dbReference type="AlphaFoldDB" id="A0A2B5L6R6"/>
<dbReference type="Gene3D" id="3.90.550.10">
    <property type="entry name" value="Spore Coat Polysaccharide Biosynthesis Protein SpsA, Chain A"/>
    <property type="match status" value="1"/>
</dbReference>
<evidence type="ECO:0000313" key="3">
    <source>
        <dbReference type="EMBL" id="PEM73083.1"/>
    </source>
</evidence>
<comment type="similarity">
    <text evidence="1">Belongs to the glycosyltransferase 2 family.</text>
</comment>
<dbReference type="InterPro" id="IPR029044">
    <property type="entry name" value="Nucleotide-diphossugar_trans"/>
</dbReference>
<dbReference type="InterPro" id="IPR050834">
    <property type="entry name" value="Glycosyltransf_2"/>
</dbReference>
<organism evidence="3 4">
    <name type="scientific">Bacillus pseudomycoides</name>
    <dbReference type="NCBI Taxonomy" id="64104"/>
    <lineage>
        <taxon>Bacteria</taxon>
        <taxon>Bacillati</taxon>
        <taxon>Bacillota</taxon>
        <taxon>Bacilli</taxon>
        <taxon>Bacillales</taxon>
        <taxon>Bacillaceae</taxon>
        <taxon>Bacillus</taxon>
        <taxon>Bacillus cereus group</taxon>
    </lineage>
</organism>
<dbReference type="EMBL" id="NUDP01000008">
    <property type="protein sequence ID" value="PEM73083.1"/>
    <property type="molecule type" value="Genomic_DNA"/>
</dbReference>
<dbReference type="Pfam" id="PF00535">
    <property type="entry name" value="Glycos_transf_2"/>
    <property type="match status" value="1"/>
</dbReference>
<comment type="caution">
    <text evidence="3">The sequence shown here is derived from an EMBL/GenBank/DDBJ whole genome shotgun (WGS) entry which is preliminary data.</text>
</comment>
<protein>
    <recommendedName>
        <fullName evidence="2">Glycosyltransferase 2-like domain-containing protein</fullName>
    </recommendedName>
</protein>
<dbReference type="Proteomes" id="UP000219775">
    <property type="component" value="Unassembled WGS sequence"/>
</dbReference>
<reference evidence="3 4" key="1">
    <citation type="submission" date="2017-09" db="EMBL/GenBank/DDBJ databases">
        <title>Large-scale bioinformatics analysis of Bacillus genomes uncovers conserved roles of natural products in bacterial physiology.</title>
        <authorList>
            <consortium name="Agbiome Team Llc"/>
            <person name="Bleich R.M."/>
            <person name="Grubbs K.J."/>
            <person name="Santa Maria K.C."/>
            <person name="Allen S.E."/>
            <person name="Farag S."/>
            <person name="Shank E.A."/>
            <person name="Bowers A."/>
        </authorList>
    </citation>
    <scope>NUCLEOTIDE SEQUENCE [LARGE SCALE GENOMIC DNA]</scope>
    <source>
        <strain evidence="3 4">AFS009893</strain>
    </source>
</reference>